<feature type="region of interest" description="Disordered" evidence="1">
    <location>
        <begin position="188"/>
        <end position="212"/>
    </location>
</feature>
<organism evidence="2 3">
    <name type="scientific">Geodermatophilus sabuli</name>
    <dbReference type="NCBI Taxonomy" id="1564158"/>
    <lineage>
        <taxon>Bacteria</taxon>
        <taxon>Bacillati</taxon>
        <taxon>Actinomycetota</taxon>
        <taxon>Actinomycetes</taxon>
        <taxon>Geodermatophilales</taxon>
        <taxon>Geodermatophilaceae</taxon>
        <taxon>Geodermatophilus</taxon>
    </lineage>
</organism>
<dbReference type="AlphaFoldDB" id="A0A285EIB9"/>
<keyword evidence="3" id="KW-1185">Reference proteome</keyword>
<dbReference type="Pfam" id="PF13481">
    <property type="entry name" value="AAA_25"/>
    <property type="match status" value="1"/>
</dbReference>
<dbReference type="Proteomes" id="UP000219514">
    <property type="component" value="Unassembled WGS sequence"/>
</dbReference>
<accession>A0A285EIB9</accession>
<feature type="region of interest" description="Disordered" evidence="1">
    <location>
        <begin position="432"/>
        <end position="451"/>
    </location>
</feature>
<feature type="region of interest" description="Disordered" evidence="1">
    <location>
        <begin position="1"/>
        <end position="76"/>
    </location>
</feature>
<dbReference type="InterPro" id="IPR027417">
    <property type="entry name" value="P-loop_NTPase"/>
</dbReference>
<name>A0A285EIB9_9ACTN</name>
<dbReference type="SUPFAM" id="SSF52540">
    <property type="entry name" value="P-loop containing nucleoside triphosphate hydrolases"/>
    <property type="match status" value="1"/>
</dbReference>
<dbReference type="OrthoDB" id="5125686at2"/>
<dbReference type="Gene3D" id="3.40.50.300">
    <property type="entry name" value="P-loop containing nucleotide triphosphate hydrolases"/>
    <property type="match status" value="1"/>
</dbReference>
<sequence>MSGPTSEREAHLAELADAEDVAPAEPADEHQPVNYLAAWRERRAGQRPTSTPEQPRGTYPAWDAKRAGDPGAADDEGRGIDFLRAWDERRAYGGRHAPEAPAVGFPSDLTSSQLERRWGEAVLTGEAETVASTPEGARNGALNSAGLRCYRVALARAVLAKDVTERLVAAGMRAGLAEGECRKTLRSARDGALRRGPATDLPNGDDDVAPTPLTDLTDRLAAARLPEADRPAGSSRLRERLLSRGALASLPKPQPLIADTIDRRTVTVVAGHFGSLKSFVLQDWAACVATGRPWISRPVEQGRVLYVAAEGAHGLHARWAAWEYGWRRTIPDDALSVLPEPVNLLDEGAVAELCALAAGHSLVVLDTLARCIVGADENSARDMGMAVDALYRLRTATGDGTVVLAHHTGKDRSTIRGSSALEAGVDTVYTTDGDPRLMKMSRTKRKDGPREDTLQLKLSPVLDSGVVVSALAADMKPNAQALMSVFMSAFGATGASKADLRNVADLPPASFHRSLNELVSAGALVNEGSDSRPFYRKGEGL</sequence>
<evidence type="ECO:0000256" key="1">
    <source>
        <dbReference type="SAM" id="MobiDB-lite"/>
    </source>
</evidence>
<evidence type="ECO:0000313" key="3">
    <source>
        <dbReference type="Proteomes" id="UP000219514"/>
    </source>
</evidence>
<evidence type="ECO:0000313" key="2">
    <source>
        <dbReference type="EMBL" id="SNX97944.1"/>
    </source>
</evidence>
<dbReference type="EMBL" id="OBDO01000009">
    <property type="protein sequence ID" value="SNX97944.1"/>
    <property type="molecule type" value="Genomic_DNA"/>
</dbReference>
<protein>
    <submittedName>
        <fullName evidence="2">AAA domain-containing protein</fullName>
    </submittedName>
</protein>
<dbReference type="RefSeq" id="WP_097207904.1">
    <property type="nucleotide sequence ID" value="NZ_JACHXB010000001.1"/>
</dbReference>
<proteinExistence type="predicted"/>
<reference evidence="2 3" key="1">
    <citation type="submission" date="2017-09" db="EMBL/GenBank/DDBJ databases">
        <authorList>
            <person name="Ehlers B."/>
            <person name="Leendertz F.H."/>
        </authorList>
    </citation>
    <scope>NUCLEOTIDE SEQUENCE [LARGE SCALE GENOMIC DNA]</scope>
    <source>
        <strain evidence="2 3">DSM 46844</strain>
    </source>
</reference>
<feature type="compositionally biased region" description="Basic and acidic residues" evidence="1">
    <location>
        <begin position="1"/>
        <end position="14"/>
    </location>
</feature>
<gene>
    <name evidence="2" type="ORF">SAMN06893097_10924</name>
</gene>